<dbReference type="InterPro" id="IPR036388">
    <property type="entry name" value="WH-like_DNA-bd_sf"/>
</dbReference>
<dbReference type="SUPFAM" id="SSF46785">
    <property type="entry name" value="Winged helix' DNA-binding domain"/>
    <property type="match status" value="1"/>
</dbReference>
<keyword evidence="6" id="KW-0804">Transcription</keyword>
<evidence type="ECO:0000313" key="8">
    <source>
        <dbReference type="Proteomes" id="UP000185093"/>
    </source>
</evidence>
<evidence type="ECO:0000256" key="3">
    <source>
        <dbReference type="ARBA" id="ARBA00022833"/>
    </source>
</evidence>
<dbReference type="Gene3D" id="3.30.1490.190">
    <property type="match status" value="1"/>
</dbReference>
<dbReference type="Gene3D" id="1.10.10.10">
    <property type="entry name" value="Winged helix-like DNA-binding domain superfamily/Winged helix DNA-binding domain"/>
    <property type="match status" value="1"/>
</dbReference>
<evidence type="ECO:0000256" key="6">
    <source>
        <dbReference type="ARBA" id="ARBA00023163"/>
    </source>
</evidence>
<dbReference type="EMBL" id="FSQZ01000001">
    <property type="protein sequence ID" value="SIN68389.1"/>
    <property type="molecule type" value="Genomic_DNA"/>
</dbReference>
<keyword evidence="3" id="KW-0862">Zinc</keyword>
<evidence type="ECO:0000256" key="5">
    <source>
        <dbReference type="ARBA" id="ARBA00023125"/>
    </source>
</evidence>
<dbReference type="Proteomes" id="UP000185093">
    <property type="component" value="Unassembled WGS sequence"/>
</dbReference>
<keyword evidence="8" id="KW-1185">Reference proteome</keyword>
<evidence type="ECO:0000313" key="7">
    <source>
        <dbReference type="EMBL" id="SIN68389.1"/>
    </source>
</evidence>
<dbReference type="InterPro" id="IPR002481">
    <property type="entry name" value="FUR"/>
</dbReference>
<accession>A0ABY1JDF7</accession>
<dbReference type="CDD" id="cd07153">
    <property type="entry name" value="Fur_like"/>
    <property type="match status" value="1"/>
</dbReference>
<comment type="similarity">
    <text evidence="1">Belongs to the Fur family.</text>
</comment>
<dbReference type="RefSeq" id="WP_014807864.1">
    <property type="nucleotide sequence ID" value="NZ_DAORXD010000017.1"/>
</dbReference>
<evidence type="ECO:0000256" key="1">
    <source>
        <dbReference type="ARBA" id="ARBA00007957"/>
    </source>
</evidence>
<reference evidence="7 8" key="1">
    <citation type="submission" date="2016-11" db="EMBL/GenBank/DDBJ databases">
        <authorList>
            <person name="Varghese N."/>
            <person name="Submissions S."/>
        </authorList>
    </citation>
    <scope>NUCLEOTIDE SEQUENCE [LARGE SCALE GENOMIC DNA]</scope>
    <source>
        <strain evidence="7 8">DSM 20664</strain>
    </source>
</reference>
<dbReference type="PANTHER" id="PTHR33202:SF7">
    <property type="entry name" value="FERRIC UPTAKE REGULATION PROTEIN"/>
    <property type="match status" value="1"/>
</dbReference>
<protein>
    <submittedName>
        <fullName evidence="7">Fur family transcriptional regulator, ferric uptake regulator</fullName>
    </submittedName>
</protein>
<keyword evidence="5" id="KW-0238">DNA-binding</keyword>
<dbReference type="PANTHER" id="PTHR33202">
    <property type="entry name" value="ZINC UPTAKE REGULATION PROTEIN"/>
    <property type="match status" value="1"/>
</dbReference>
<keyword evidence="2" id="KW-0678">Repressor</keyword>
<evidence type="ECO:0000256" key="4">
    <source>
        <dbReference type="ARBA" id="ARBA00023015"/>
    </source>
</evidence>
<gene>
    <name evidence="7" type="ORF">SAMN05444368_1162</name>
</gene>
<comment type="caution">
    <text evidence="7">The sequence shown here is derived from an EMBL/GenBank/DDBJ whole genome shotgun (WGS) entry which is preliminary data.</text>
</comment>
<organism evidence="7 8">
    <name type="scientific">Acetomicrobium flavidum</name>
    <dbReference type="NCBI Taxonomy" id="49896"/>
    <lineage>
        <taxon>Bacteria</taxon>
        <taxon>Thermotogati</taxon>
        <taxon>Synergistota</taxon>
        <taxon>Synergistia</taxon>
        <taxon>Synergistales</taxon>
        <taxon>Acetomicrobiaceae</taxon>
        <taxon>Acetomicrobium</taxon>
    </lineage>
</organism>
<sequence length="159" mass="17882">MQILCKLYKIKDMEDGEVLRILEEKGLPVTRQRLAILKKILEMGCHFTARDLHIALDESAKAVDLATVYRTLKAFEEAGLVTCVAEMGNCRYYSGTHAGVIPHAHFCCKGCGRLFCLPPLEVTASREIRSLEKMGFEVHQLVVTIEGLCAQCRRREEGK</sequence>
<dbReference type="InterPro" id="IPR036390">
    <property type="entry name" value="WH_DNA-bd_sf"/>
</dbReference>
<dbReference type="Pfam" id="PF01475">
    <property type="entry name" value="FUR"/>
    <property type="match status" value="1"/>
</dbReference>
<evidence type="ECO:0000256" key="2">
    <source>
        <dbReference type="ARBA" id="ARBA00022491"/>
    </source>
</evidence>
<proteinExistence type="inferred from homology"/>
<keyword evidence="4" id="KW-0805">Transcription regulation</keyword>
<name>A0ABY1JDF7_9BACT</name>
<dbReference type="InterPro" id="IPR043135">
    <property type="entry name" value="Fur_C"/>
</dbReference>